<dbReference type="Pfam" id="PF13525">
    <property type="entry name" value="YfiO"/>
    <property type="match status" value="1"/>
</dbReference>
<reference evidence="5 6" key="1">
    <citation type="journal article" date="2016" name="Nat. Commun.">
        <title>Thousands of microbial genomes shed light on interconnected biogeochemical processes in an aquifer system.</title>
        <authorList>
            <person name="Anantharaman K."/>
            <person name="Brown C.T."/>
            <person name="Hug L.A."/>
            <person name="Sharon I."/>
            <person name="Castelle C.J."/>
            <person name="Probst A.J."/>
            <person name="Thomas B.C."/>
            <person name="Singh A."/>
            <person name="Wilkins M.J."/>
            <person name="Karaoz U."/>
            <person name="Brodie E.L."/>
            <person name="Williams K.H."/>
            <person name="Hubbard S.S."/>
            <person name="Banfield J.F."/>
        </authorList>
    </citation>
    <scope>NUCLEOTIDE SEQUENCE [LARGE SCALE GENOMIC DNA]</scope>
</reference>
<dbReference type="Proteomes" id="UP000179243">
    <property type="component" value="Unassembled WGS sequence"/>
</dbReference>
<dbReference type="AlphaFoldDB" id="A0A1F7F986"/>
<comment type="caution">
    <text evidence="5">The sequence shown here is derived from an EMBL/GenBank/DDBJ whole genome shotgun (WGS) entry which is preliminary data.</text>
</comment>
<gene>
    <name evidence="5" type="ORF">A2519_05150</name>
</gene>
<dbReference type="InterPro" id="IPR006860">
    <property type="entry name" value="FecR"/>
</dbReference>
<dbReference type="Pfam" id="PF04773">
    <property type="entry name" value="FecR"/>
    <property type="match status" value="1"/>
</dbReference>
<dbReference type="Gene3D" id="2.60.120.1440">
    <property type="match status" value="1"/>
</dbReference>
<keyword evidence="2" id="KW-0472">Membrane</keyword>
<accession>A0A1F7F986</accession>
<evidence type="ECO:0000256" key="1">
    <source>
        <dbReference type="ARBA" id="ARBA00022729"/>
    </source>
</evidence>
<feature type="transmembrane region" description="Helical" evidence="2">
    <location>
        <begin position="74"/>
        <end position="92"/>
    </location>
</feature>
<dbReference type="SUPFAM" id="SSF48452">
    <property type="entry name" value="TPR-like"/>
    <property type="match status" value="1"/>
</dbReference>
<evidence type="ECO:0000256" key="2">
    <source>
        <dbReference type="SAM" id="Phobius"/>
    </source>
</evidence>
<keyword evidence="2" id="KW-0812">Transmembrane</keyword>
<feature type="domain" description="Outer membrane lipoprotein BamD-like" evidence="4">
    <location>
        <begin position="401"/>
        <end position="557"/>
    </location>
</feature>
<evidence type="ECO:0000259" key="4">
    <source>
        <dbReference type="Pfam" id="PF13525"/>
    </source>
</evidence>
<keyword evidence="1" id="KW-0732">Signal</keyword>
<dbReference type="EMBL" id="MFYX01000094">
    <property type="protein sequence ID" value="OGK03215.1"/>
    <property type="molecule type" value="Genomic_DNA"/>
</dbReference>
<dbReference type="InterPro" id="IPR011990">
    <property type="entry name" value="TPR-like_helical_dom_sf"/>
</dbReference>
<name>A0A1F7F986_UNCRA</name>
<dbReference type="InterPro" id="IPR039565">
    <property type="entry name" value="BamD-like"/>
</dbReference>
<protein>
    <submittedName>
        <fullName evidence="5">Uncharacterized protein</fullName>
    </submittedName>
</protein>
<evidence type="ECO:0000313" key="5">
    <source>
        <dbReference type="EMBL" id="OGK03215.1"/>
    </source>
</evidence>
<feature type="domain" description="FecR protein" evidence="3">
    <location>
        <begin position="130"/>
        <end position="215"/>
    </location>
</feature>
<keyword evidence="2" id="KW-1133">Transmembrane helix</keyword>
<evidence type="ECO:0000259" key="3">
    <source>
        <dbReference type="Pfam" id="PF04773"/>
    </source>
</evidence>
<organism evidence="5 6">
    <name type="scientific">Candidatus Raymondbacteria bacterium RIFOXYD12_FULL_49_13</name>
    <dbReference type="NCBI Taxonomy" id="1817890"/>
    <lineage>
        <taxon>Bacteria</taxon>
        <taxon>Raymondiibacteriota</taxon>
    </lineage>
</organism>
<proteinExistence type="predicted"/>
<sequence length="562" mass="62557">MKNTTVQENEPRTRQLVALLNTVQPPEKSAQEWIVFENRLFAELDDLQRKRVRDAFIIPGIASFFWFLRKPLPIAVLSLLLALGTATFIIMMKRPNETVVTASEKALLNVKKGDVFATNASDGLFAGLTPNTGFYLYKNSLARIQASEAGNTIVRIDSGEAVFTVAKLNAQQKFCVLTPNAECVIVGTKFSVAVNKKNGTSFPSTELTVLSGIVEIRSLVSPVTSEQVEGGSAVLVCGTTIKKYPAQSAMARLSEIVWNLQGSLGLAQTSGPFPLPSETAPAMQPVPTAPQKPLAQGQIQIPVPLQTESSAQPILPVFISREALLENPEYLMACNDIKNGNYSNALKTLQALDDRTDITRAAGDEILEKISLCYRGMGDFASVVTVLRYVEKNTANMVKKDNVLWETALIEASNLKNYTHAEKDLKQYISQYKNGLWIHEAYIKLAEIQYLMKNPQAAVETYSEYIDRFPGNPIIDKAIYNMAYLMGSELYDCKAAIKCYEQLQQSFPESRFLENSIFWQADCLNRLGQFNEARKEYQRYIQLFPEGRWSPAARERLAGIGQ</sequence>
<evidence type="ECO:0000313" key="6">
    <source>
        <dbReference type="Proteomes" id="UP000179243"/>
    </source>
</evidence>
<dbReference type="Gene3D" id="1.25.40.10">
    <property type="entry name" value="Tetratricopeptide repeat domain"/>
    <property type="match status" value="2"/>
</dbReference>